<sequence>MGAQQHVRVEIEGVMHRPGRVMARDVERLEIVVVVFDFRALGNAVADVREELFDTLQSAGNRVQTTGGLATARQGHVDAFGGEFGSQFCLLERCLACIENLCDTLLGNVDQRADVRTLFSRQVPQGLHHLSQLAFLAEVVNPDLLQGIDIFGALHSLKSLRDQRVQVFHVQTPDTK</sequence>
<comment type="caution">
    <text evidence="1">The sequence shown here is derived from an EMBL/GenBank/DDBJ whole genome shotgun (WGS) entry which is preliminary data.</text>
</comment>
<organism evidence="1 2">
    <name type="scientific">Pseudomonas syringae pv. actinidiae</name>
    <dbReference type="NCBI Taxonomy" id="103796"/>
    <lineage>
        <taxon>Bacteria</taxon>
        <taxon>Pseudomonadati</taxon>
        <taxon>Pseudomonadota</taxon>
        <taxon>Gammaproteobacteria</taxon>
        <taxon>Pseudomonadales</taxon>
        <taxon>Pseudomonadaceae</taxon>
        <taxon>Pseudomonas</taxon>
        <taxon>Pseudomonas syringae</taxon>
    </lineage>
</organism>
<dbReference type="AlphaFoldDB" id="A0AAN4Q6R9"/>
<dbReference type="Proteomes" id="UP000248291">
    <property type="component" value="Unassembled WGS sequence"/>
</dbReference>
<evidence type="ECO:0000313" key="2">
    <source>
        <dbReference type="Proteomes" id="UP000248291"/>
    </source>
</evidence>
<gene>
    <name evidence="1" type="ORF">KPSA3_04537</name>
</gene>
<protein>
    <submittedName>
        <fullName evidence="1">Glutamate or tyrosine decarboxylase or a related PLP-dependent protein</fullName>
    </submittedName>
</protein>
<reference evidence="1 2" key="1">
    <citation type="submission" date="2018-04" db="EMBL/GenBank/DDBJ databases">
        <title>Draft genome sequence of Pseudomonas syringae pv. actinidiae biovar 3 strains isolated from kiwifruit in Kagawa prefecture.</title>
        <authorList>
            <person name="Tabuchi M."/>
            <person name="Saito M."/>
            <person name="Fujiwara S."/>
            <person name="Sasa N."/>
            <person name="Akimitsu K."/>
            <person name="Gomi K."/>
            <person name="Konishi-Sugita S."/>
            <person name="Hamano K."/>
            <person name="Kataoka I."/>
        </authorList>
    </citation>
    <scope>NUCLEOTIDE SEQUENCE [LARGE SCALE GENOMIC DNA]</scope>
    <source>
        <strain evidence="1 2">MAFF212211</strain>
    </source>
</reference>
<name>A0AAN4Q6R9_PSESF</name>
<accession>A0AAN4Q6R9</accession>
<evidence type="ECO:0000313" key="1">
    <source>
        <dbReference type="EMBL" id="GBH18549.1"/>
    </source>
</evidence>
<proteinExistence type="predicted"/>
<dbReference type="EMBL" id="BGKA01000166">
    <property type="protein sequence ID" value="GBH18549.1"/>
    <property type="molecule type" value="Genomic_DNA"/>
</dbReference>